<evidence type="ECO:0000313" key="3">
    <source>
        <dbReference type="EMBL" id="NHC13865.1"/>
    </source>
</evidence>
<organism evidence="3 4">
    <name type="scientific">Motilibacter deserti</name>
    <dbReference type="NCBI Taxonomy" id="2714956"/>
    <lineage>
        <taxon>Bacteria</taxon>
        <taxon>Bacillati</taxon>
        <taxon>Actinomycetota</taxon>
        <taxon>Actinomycetes</taxon>
        <taxon>Motilibacterales</taxon>
        <taxon>Motilibacteraceae</taxon>
        <taxon>Motilibacter</taxon>
    </lineage>
</organism>
<comment type="caution">
    <text evidence="3">The sequence shown here is derived from an EMBL/GenBank/DDBJ whole genome shotgun (WGS) entry which is preliminary data.</text>
</comment>
<reference evidence="3 4" key="1">
    <citation type="submission" date="2020-03" db="EMBL/GenBank/DDBJ databases">
        <title>Two novel Motilibacter sp.</title>
        <authorList>
            <person name="Liu S."/>
        </authorList>
    </citation>
    <scope>NUCLEOTIDE SEQUENCE [LARGE SCALE GENOMIC DNA]</scope>
    <source>
        <strain evidence="3 4">E257</strain>
    </source>
</reference>
<dbReference type="Pfam" id="PF08867">
    <property type="entry name" value="FRG"/>
    <property type="match status" value="1"/>
</dbReference>
<dbReference type="InterPro" id="IPR014966">
    <property type="entry name" value="FRG-dom"/>
</dbReference>
<evidence type="ECO:0000256" key="1">
    <source>
        <dbReference type="SAM" id="MobiDB-lite"/>
    </source>
</evidence>
<accession>A0ABX0GW51</accession>
<evidence type="ECO:0000259" key="2">
    <source>
        <dbReference type="SMART" id="SM00901"/>
    </source>
</evidence>
<sequence length="287" mass="32118">MADVEVNSWVDLIDALYDIPQTSLGRYRSSLLYRGVCDSSWSLETSLYRLGPHHASVEEPLLRSFRKYAEPGSLGADSLWMMLSMAQHHGVPTRLLDWTLAPRVAAHFATSNEQRYDRDGAIWCVDVVRARDLLPKRLRDILDREDAFYFSVEMLSGIGSLQELDAYAADGEFALFFEPPSLDARIVNQAAAMSVMPGASLSIAGFLEAHPDLWSRIIIPAKLKWEIRDKLDQDNVTERLLFPGLDGLARWLTRYYGRGPADDVDRAGSEVPREVPGEASPGQPGPR</sequence>
<dbReference type="EMBL" id="JAANNP010000003">
    <property type="protein sequence ID" value="NHC13865.1"/>
    <property type="molecule type" value="Genomic_DNA"/>
</dbReference>
<feature type="compositionally biased region" description="Basic and acidic residues" evidence="1">
    <location>
        <begin position="260"/>
        <end position="276"/>
    </location>
</feature>
<protein>
    <submittedName>
        <fullName evidence="3">FRG domain-containing protein</fullName>
    </submittedName>
</protein>
<dbReference type="SMART" id="SM00901">
    <property type="entry name" value="FRG"/>
    <property type="match status" value="1"/>
</dbReference>
<proteinExistence type="predicted"/>
<feature type="domain" description="FRG" evidence="2">
    <location>
        <begin position="27"/>
        <end position="123"/>
    </location>
</feature>
<gene>
    <name evidence="3" type="ORF">G9H71_08730</name>
</gene>
<name>A0ABX0GW51_9ACTN</name>
<dbReference type="Proteomes" id="UP000800981">
    <property type="component" value="Unassembled WGS sequence"/>
</dbReference>
<evidence type="ECO:0000313" key="4">
    <source>
        <dbReference type="Proteomes" id="UP000800981"/>
    </source>
</evidence>
<keyword evidence="4" id="KW-1185">Reference proteome</keyword>
<dbReference type="RefSeq" id="WP_166280823.1">
    <property type="nucleotide sequence ID" value="NZ_JAANNP010000003.1"/>
</dbReference>
<feature type="region of interest" description="Disordered" evidence="1">
    <location>
        <begin position="259"/>
        <end position="287"/>
    </location>
</feature>